<keyword evidence="3" id="KW-1185">Reference proteome</keyword>
<dbReference type="EMBL" id="ML977374">
    <property type="protein sequence ID" value="KAF2105689.1"/>
    <property type="molecule type" value="Genomic_DNA"/>
</dbReference>
<feature type="transmembrane region" description="Helical" evidence="1">
    <location>
        <begin position="20"/>
        <end position="37"/>
    </location>
</feature>
<feature type="transmembrane region" description="Helical" evidence="1">
    <location>
        <begin position="114"/>
        <end position="140"/>
    </location>
</feature>
<evidence type="ECO:0000313" key="2">
    <source>
        <dbReference type="EMBL" id="KAF2105689.1"/>
    </source>
</evidence>
<dbReference type="OrthoDB" id="3945378at2759"/>
<dbReference type="Proteomes" id="UP000799770">
    <property type="component" value="Unassembled WGS sequence"/>
</dbReference>
<sequence length="291" mass="32049">MADGIAQPCTFTGNSDLYGLGIRLGVYLQWIASIFAYNCSPAETSSMRGVNTCFQLATAIGLIVMMAQPHDNILALEVFLLLILALGASCDYCTRPAPKVSEWHIRISPLIEALGANTIGDLIRMTVAAAVCACGSWYAFTGLDRLGRRPCGDFGFVFVFAKVPLDSGYRSFLKAIFLVSLCLFFAITLLSGYLIYGRFIEIWRTWGLDRGGEQDQAGKIKPSGAKIFLAMALWSFFVLTVELTLRWNEVTGVYECRSFSQLFPLIIASANLFRLALKIGTDIWRGNVTIV</sequence>
<feature type="transmembrane region" description="Helical" evidence="1">
    <location>
        <begin position="73"/>
        <end position="93"/>
    </location>
</feature>
<keyword evidence="1" id="KW-0472">Membrane</keyword>
<feature type="transmembrane region" description="Helical" evidence="1">
    <location>
        <begin position="49"/>
        <end position="67"/>
    </location>
</feature>
<name>A0A6A5YEH0_9PLEO</name>
<organism evidence="2 3">
    <name type="scientific">Lophiotrema nucula</name>
    <dbReference type="NCBI Taxonomy" id="690887"/>
    <lineage>
        <taxon>Eukaryota</taxon>
        <taxon>Fungi</taxon>
        <taxon>Dikarya</taxon>
        <taxon>Ascomycota</taxon>
        <taxon>Pezizomycotina</taxon>
        <taxon>Dothideomycetes</taxon>
        <taxon>Pleosporomycetidae</taxon>
        <taxon>Pleosporales</taxon>
        <taxon>Lophiotremataceae</taxon>
        <taxon>Lophiotrema</taxon>
    </lineage>
</organism>
<feature type="transmembrane region" description="Helical" evidence="1">
    <location>
        <begin position="227"/>
        <end position="247"/>
    </location>
</feature>
<feature type="transmembrane region" description="Helical" evidence="1">
    <location>
        <begin position="175"/>
        <end position="196"/>
    </location>
</feature>
<keyword evidence="1" id="KW-1133">Transmembrane helix</keyword>
<protein>
    <submittedName>
        <fullName evidence="2">Uncharacterized protein</fullName>
    </submittedName>
</protein>
<gene>
    <name evidence="2" type="ORF">BDV96DRAFT_677116</name>
</gene>
<keyword evidence="1" id="KW-0812">Transmembrane</keyword>
<feature type="transmembrane region" description="Helical" evidence="1">
    <location>
        <begin position="259"/>
        <end position="277"/>
    </location>
</feature>
<evidence type="ECO:0000256" key="1">
    <source>
        <dbReference type="SAM" id="Phobius"/>
    </source>
</evidence>
<accession>A0A6A5YEH0</accession>
<reference evidence="2" key="1">
    <citation type="journal article" date="2020" name="Stud. Mycol.">
        <title>101 Dothideomycetes genomes: a test case for predicting lifestyles and emergence of pathogens.</title>
        <authorList>
            <person name="Haridas S."/>
            <person name="Albert R."/>
            <person name="Binder M."/>
            <person name="Bloem J."/>
            <person name="Labutti K."/>
            <person name="Salamov A."/>
            <person name="Andreopoulos B."/>
            <person name="Baker S."/>
            <person name="Barry K."/>
            <person name="Bills G."/>
            <person name="Bluhm B."/>
            <person name="Cannon C."/>
            <person name="Castanera R."/>
            <person name="Culley D."/>
            <person name="Daum C."/>
            <person name="Ezra D."/>
            <person name="Gonzalez J."/>
            <person name="Henrissat B."/>
            <person name="Kuo A."/>
            <person name="Liang C."/>
            <person name="Lipzen A."/>
            <person name="Lutzoni F."/>
            <person name="Magnuson J."/>
            <person name="Mondo S."/>
            <person name="Nolan M."/>
            <person name="Ohm R."/>
            <person name="Pangilinan J."/>
            <person name="Park H.-J."/>
            <person name="Ramirez L."/>
            <person name="Alfaro M."/>
            <person name="Sun H."/>
            <person name="Tritt A."/>
            <person name="Yoshinaga Y."/>
            <person name="Zwiers L.-H."/>
            <person name="Turgeon B."/>
            <person name="Goodwin S."/>
            <person name="Spatafora J."/>
            <person name="Crous P."/>
            <person name="Grigoriev I."/>
        </authorList>
    </citation>
    <scope>NUCLEOTIDE SEQUENCE</scope>
    <source>
        <strain evidence="2">CBS 627.86</strain>
    </source>
</reference>
<dbReference type="AlphaFoldDB" id="A0A6A5YEH0"/>
<proteinExistence type="predicted"/>
<evidence type="ECO:0000313" key="3">
    <source>
        <dbReference type="Proteomes" id="UP000799770"/>
    </source>
</evidence>